<evidence type="ECO:0000313" key="1">
    <source>
        <dbReference type="EMBL" id="EKY03625.1"/>
    </source>
</evidence>
<evidence type="ECO:0000313" key="2">
    <source>
        <dbReference type="Proteomes" id="UP000010433"/>
    </source>
</evidence>
<dbReference type="AlphaFoldDB" id="L1NK28"/>
<dbReference type="Pfam" id="PF16132">
    <property type="entry name" value="DUF4843"/>
    <property type="match status" value="1"/>
</dbReference>
<evidence type="ECO:0008006" key="3">
    <source>
        <dbReference type="Google" id="ProtNLM"/>
    </source>
</evidence>
<dbReference type="OrthoDB" id="1097088at2"/>
<dbReference type="STRING" id="1127699.HMPREF9151_00267"/>
<gene>
    <name evidence="1" type="ORF">HMPREF9151_00267</name>
</gene>
<dbReference type="HOGENOM" id="CLU_080083_0_0_10"/>
<dbReference type="InterPro" id="IPR032299">
    <property type="entry name" value="DUF4843"/>
</dbReference>
<dbReference type="PROSITE" id="PS51257">
    <property type="entry name" value="PROKAR_LIPOPROTEIN"/>
    <property type="match status" value="1"/>
</dbReference>
<accession>L1NK28</accession>
<dbReference type="PATRIC" id="fig|1127699.3.peg.237"/>
<organism evidence="1 2">
    <name type="scientific">Hoylesella saccharolytica F0055</name>
    <dbReference type="NCBI Taxonomy" id="1127699"/>
    <lineage>
        <taxon>Bacteria</taxon>
        <taxon>Pseudomonadati</taxon>
        <taxon>Bacteroidota</taxon>
        <taxon>Bacteroidia</taxon>
        <taxon>Bacteroidales</taxon>
        <taxon>Prevotellaceae</taxon>
        <taxon>Hoylesella</taxon>
    </lineage>
</organism>
<dbReference type="RefSeq" id="WP_009163442.1">
    <property type="nucleotide sequence ID" value="NZ_KB291029.1"/>
</dbReference>
<keyword evidence="2" id="KW-1185">Reference proteome</keyword>
<name>L1NK28_9BACT</name>
<dbReference type="Proteomes" id="UP000010433">
    <property type="component" value="Unassembled WGS sequence"/>
</dbReference>
<reference evidence="1 2" key="1">
    <citation type="submission" date="2012-05" db="EMBL/GenBank/DDBJ databases">
        <authorList>
            <person name="Weinstock G."/>
            <person name="Sodergren E."/>
            <person name="Lobos E.A."/>
            <person name="Fulton L."/>
            <person name="Fulton R."/>
            <person name="Courtney L."/>
            <person name="Fronick C."/>
            <person name="O'Laughlin M."/>
            <person name="Godfrey J."/>
            <person name="Wilson R.M."/>
            <person name="Miner T."/>
            <person name="Farmer C."/>
            <person name="Delehaunty K."/>
            <person name="Cordes M."/>
            <person name="Minx P."/>
            <person name="Tomlinson C."/>
            <person name="Chen J."/>
            <person name="Wollam A."/>
            <person name="Pepin K.H."/>
            <person name="Bhonagiri V."/>
            <person name="Zhang X."/>
            <person name="Suruliraj S."/>
            <person name="Warren W."/>
            <person name="Mitreva M."/>
            <person name="Mardis E.R."/>
            <person name="Wilson R.K."/>
        </authorList>
    </citation>
    <scope>NUCLEOTIDE SEQUENCE [LARGE SCALE GENOMIC DNA]</scope>
    <source>
        <strain evidence="1 2">F0055</strain>
    </source>
</reference>
<protein>
    <recommendedName>
        <fullName evidence="3">DUF4843 domain-containing protein</fullName>
    </recommendedName>
</protein>
<comment type="caution">
    <text evidence="1">The sequence shown here is derived from an EMBL/GenBank/DDBJ whole genome shotgun (WGS) entry which is preliminary data.</text>
</comment>
<dbReference type="EMBL" id="AMEP01000029">
    <property type="protein sequence ID" value="EKY03625.1"/>
    <property type="molecule type" value="Genomic_DNA"/>
</dbReference>
<proteinExistence type="predicted"/>
<sequence>MKKVYQYAVLVALTMLAACTEDDYKLYDTKQKDSVFFEYKNSNGEQIDSVSYAFNYDIAQTHTIQIPVTLMGMPSQHDRPIYIEAVSGAGDMVEGTHYTITNSILPAGKVQALVDINLLRDKDPDIQQRAKKVVFRIKENEVLRAVGNKSFKIIYSDIRPTLRPEWWSEWSPLPVYSYESAQLFFKYFYELAPKANDKIYKEIVKRYGDYFVNAKERRGPFALYSDFLKQYVLIPLYKDHPSDIEWQSVPEF</sequence>